<gene>
    <name evidence="1" type="ORF">EVA_14336</name>
</gene>
<evidence type="ECO:0000313" key="1">
    <source>
        <dbReference type="EMBL" id="EJW97557.1"/>
    </source>
</evidence>
<dbReference type="AlphaFoldDB" id="J9G724"/>
<organism evidence="1">
    <name type="scientific">gut metagenome</name>
    <dbReference type="NCBI Taxonomy" id="749906"/>
    <lineage>
        <taxon>unclassified sequences</taxon>
        <taxon>metagenomes</taxon>
        <taxon>organismal metagenomes</taxon>
    </lineage>
</organism>
<accession>J9G724</accession>
<name>J9G724_9ZZZZ</name>
<reference evidence="1" key="1">
    <citation type="journal article" date="2012" name="PLoS ONE">
        <title>Gene sets for utilization of primary and secondary nutrition supplies in the distal gut of endangered iberian lynx.</title>
        <authorList>
            <person name="Alcaide M."/>
            <person name="Messina E."/>
            <person name="Richter M."/>
            <person name="Bargiela R."/>
            <person name="Peplies J."/>
            <person name="Huws S.A."/>
            <person name="Newbold C.J."/>
            <person name="Golyshin P.N."/>
            <person name="Simon M.A."/>
            <person name="Lopez G."/>
            <person name="Yakimov M.M."/>
            <person name="Ferrer M."/>
        </authorList>
    </citation>
    <scope>NUCLEOTIDE SEQUENCE</scope>
</reference>
<comment type="caution">
    <text evidence="1">The sequence shown here is derived from an EMBL/GenBank/DDBJ whole genome shotgun (WGS) entry which is preliminary data.</text>
</comment>
<dbReference type="EMBL" id="AMCI01004703">
    <property type="protein sequence ID" value="EJW97557.1"/>
    <property type="molecule type" value="Genomic_DNA"/>
</dbReference>
<protein>
    <submittedName>
        <fullName evidence="1">Uncharacterized protein</fullName>
    </submittedName>
</protein>
<proteinExistence type="predicted"/>
<sequence length="76" mass="8581">MTAPLPLVCAVSGAPVHNYRSIRAWQCPLQSDFQLLNIDRLAPYPALLTRATAYCLFHSVQISTLCPPYDHHNRMD</sequence>